<proteinExistence type="predicted"/>
<organism evidence="2 3">
    <name type="scientific">Neisseria weixii</name>
    <dbReference type="NCBI Taxonomy" id="1853276"/>
    <lineage>
        <taxon>Bacteria</taxon>
        <taxon>Pseudomonadati</taxon>
        <taxon>Pseudomonadota</taxon>
        <taxon>Betaproteobacteria</taxon>
        <taxon>Neisseriales</taxon>
        <taxon>Neisseriaceae</taxon>
        <taxon>Neisseria</taxon>
    </lineage>
</organism>
<dbReference type="AlphaFoldDB" id="A0A3N4MMI1"/>
<dbReference type="PROSITE" id="PS51257">
    <property type="entry name" value="PROKAR_LIPOPROTEIN"/>
    <property type="match status" value="1"/>
</dbReference>
<accession>A0A3N4MMI1</accession>
<sequence length="206" mass="21725">MKHSMTFALIATALIGLSACQKEEAPAPQAAAEQTQHAADQAATAQPAANPQPGNAVSSEDLMRKEAPAQPAQGSAIQAIQSKPYNGTTVHLTKAKVVGPILTVEFVFEPKRKPNGEYDYVDGYEATFGDLSYIDEASAQKVGLLQDENGKFSASPTSSDGKKLYISGISKMTAVTLKYPAPPATTQTISIDLPKVGSFDSIPVTR</sequence>
<keyword evidence="3" id="KW-1185">Reference proteome</keyword>
<dbReference type="RefSeq" id="WP_123804714.1">
    <property type="nucleotide sequence ID" value="NZ_JBHSPY010000028.1"/>
</dbReference>
<comment type="caution">
    <text evidence="2">The sequence shown here is derived from an EMBL/GenBank/DDBJ whole genome shotgun (WGS) entry which is preliminary data.</text>
</comment>
<dbReference type="Proteomes" id="UP000272412">
    <property type="component" value="Unassembled WGS sequence"/>
</dbReference>
<evidence type="ECO:0000313" key="2">
    <source>
        <dbReference type="EMBL" id="RPD84841.1"/>
    </source>
</evidence>
<dbReference type="EMBL" id="RPFL01000032">
    <property type="protein sequence ID" value="RPD84841.1"/>
    <property type="molecule type" value="Genomic_DNA"/>
</dbReference>
<feature type="region of interest" description="Disordered" evidence="1">
    <location>
        <begin position="26"/>
        <end position="76"/>
    </location>
</feature>
<feature type="compositionally biased region" description="Low complexity" evidence="1">
    <location>
        <begin position="26"/>
        <end position="56"/>
    </location>
</feature>
<name>A0A3N4MMI1_9NEIS</name>
<evidence type="ECO:0000256" key="1">
    <source>
        <dbReference type="SAM" id="MobiDB-lite"/>
    </source>
</evidence>
<gene>
    <name evidence="2" type="ORF">EGK74_10440</name>
</gene>
<evidence type="ECO:0000313" key="3">
    <source>
        <dbReference type="Proteomes" id="UP000272412"/>
    </source>
</evidence>
<protein>
    <submittedName>
        <fullName evidence="2">Phosphoribosylglycinamide synthetase</fullName>
    </submittedName>
</protein>
<dbReference type="OrthoDB" id="7448083at2"/>
<reference evidence="2 3" key="1">
    <citation type="submission" date="2018-11" db="EMBL/GenBank/DDBJ databases">
        <title>Neisseria weixii sp. nov. isolated from the rectal contents of plateau pika (Ochotona cruzoniae).</title>
        <authorList>
            <person name="Zhang G."/>
        </authorList>
    </citation>
    <scope>NUCLEOTIDE SEQUENCE [LARGE SCALE GENOMIC DNA]</scope>
    <source>
        <strain evidence="2 3">10009</strain>
    </source>
</reference>